<dbReference type="GO" id="GO:0016020">
    <property type="term" value="C:membrane"/>
    <property type="evidence" value="ECO:0007669"/>
    <property type="project" value="UniProtKB-SubCell"/>
</dbReference>
<feature type="transmembrane region" description="Helical" evidence="5">
    <location>
        <begin position="260"/>
        <end position="280"/>
    </location>
</feature>
<feature type="transmembrane region" description="Helical" evidence="5">
    <location>
        <begin position="144"/>
        <end position="177"/>
    </location>
</feature>
<feature type="transmembrane region" description="Helical" evidence="5">
    <location>
        <begin position="319"/>
        <end position="340"/>
    </location>
</feature>
<evidence type="ECO:0000256" key="5">
    <source>
        <dbReference type="SAM" id="Phobius"/>
    </source>
</evidence>
<feature type="transmembrane region" description="Helical" evidence="5">
    <location>
        <begin position="223"/>
        <end position="248"/>
    </location>
</feature>
<keyword evidence="8" id="KW-1185">Reference proteome</keyword>
<dbReference type="GO" id="GO:0006508">
    <property type="term" value="P:proteolysis"/>
    <property type="evidence" value="ECO:0007669"/>
    <property type="project" value="UniProtKB-KW"/>
</dbReference>
<proteinExistence type="predicted"/>
<feature type="domain" description="Peptidase S54 rhomboid" evidence="6">
    <location>
        <begin position="88"/>
        <end position="249"/>
    </location>
</feature>
<comment type="subcellular location">
    <subcellularLocation>
        <location evidence="1">Membrane</location>
        <topology evidence="1">Multi-pass membrane protein</topology>
    </subcellularLocation>
</comment>
<gene>
    <name evidence="7" type="ORF">SAMN05192554_10379</name>
</gene>
<evidence type="ECO:0000313" key="8">
    <source>
        <dbReference type="Proteomes" id="UP000199370"/>
    </source>
</evidence>
<feature type="transmembrane region" description="Helical" evidence="5">
    <location>
        <begin position="45"/>
        <end position="63"/>
    </location>
</feature>
<name>A0A1G9TRA8_9EURY</name>
<evidence type="ECO:0000256" key="4">
    <source>
        <dbReference type="ARBA" id="ARBA00023136"/>
    </source>
</evidence>
<dbReference type="InterPro" id="IPR022764">
    <property type="entry name" value="Peptidase_S54_rhomboid_dom"/>
</dbReference>
<feature type="transmembrane region" description="Helical" evidence="5">
    <location>
        <begin position="6"/>
        <end position="24"/>
    </location>
</feature>
<accession>A0A1G9TRA8</accession>
<keyword evidence="3 5" id="KW-1133">Transmembrane helix</keyword>
<evidence type="ECO:0000313" key="7">
    <source>
        <dbReference type="EMBL" id="SDM50171.1"/>
    </source>
</evidence>
<sequence length="549" mass="59059">MGLLSSVIVVFVLVALAVSVGVVARIDRPDGEWGTRLRSRWVMGVPWGTFVVVGFVLAVYLFVQGGWAHWRDPVVLPFRAWSYLYPTGLLTAGFSHASPGHLTGNLTGTLVLSPLAEYAWGHFPQERGSESFGSWQRNPWVRALVVYPAAVVAVGVLTALFSIGAVIGFSGVVFAFAGFALVRYPLTTVVAVLGGQRFFSLLYDVLRDPVLVQGASPSPPSPPWWAGIAIQGHAFGLFVGFLLGVAVFYRRTDRPSALRLWLGVLLFAVAKNLWAVYWYLGNDEYVLYRGVGLALVVGLAVIVALALDVTERDFDAFTLRTGAVTVLVVVAAVMTGPAVYSNLTTVSDSSVPGEGAVEVEGYHVTYAEDVRNELIPVVDVGPLSQQTNVSSSGVIVVNQDRSIWYESVSAGRLAYTGYTRVRVGGVGWNADVGVNRDGWSAVGGGTAYRVFLRPPDGDWTLVHESDPVTAEPRLDGKNVSITSAGDSPYQIVVSQNGSVVGRDPVPRANDSVSIGGIEFVREERDGGGDRIYAVVGDTRVRVFAQETYR</sequence>
<evidence type="ECO:0000256" key="3">
    <source>
        <dbReference type="ARBA" id="ARBA00022989"/>
    </source>
</evidence>
<evidence type="ECO:0000259" key="6">
    <source>
        <dbReference type="Pfam" id="PF01694"/>
    </source>
</evidence>
<evidence type="ECO:0000256" key="2">
    <source>
        <dbReference type="ARBA" id="ARBA00022692"/>
    </source>
</evidence>
<dbReference type="OrthoDB" id="205691at2157"/>
<dbReference type="AlphaFoldDB" id="A0A1G9TRA8"/>
<dbReference type="EMBL" id="FNIA01000003">
    <property type="protein sequence ID" value="SDM50171.1"/>
    <property type="molecule type" value="Genomic_DNA"/>
</dbReference>
<feature type="transmembrane region" description="Helical" evidence="5">
    <location>
        <begin position="286"/>
        <end position="307"/>
    </location>
</feature>
<dbReference type="RefSeq" id="WP_089731590.1">
    <property type="nucleotide sequence ID" value="NZ_FNIA01000003.1"/>
</dbReference>
<dbReference type="SUPFAM" id="SSF144091">
    <property type="entry name" value="Rhomboid-like"/>
    <property type="match status" value="1"/>
</dbReference>
<dbReference type="Pfam" id="PF01694">
    <property type="entry name" value="Rhomboid"/>
    <property type="match status" value="1"/>
</dbReference>
<keyword evidence="4 5" id="KW-0472">Membrane</keyword>
<dbReference type="GO" id="GO:0004252">
    <property type="term" value="F:serine-type endopeptidase activity"/>
    <property type="evidence" value="ECO:0007669"/>
    <property type="project" value="InterPro"/>
</dbReference>
<dbReference type="Proteomes" id="UP000199370">
    <property type="component" value="Unassembled WGS sequence"/>
</dbReference>
<dbReference type="Gene3D" id="1.20.1540.10">
    <property type="entry name" value="Rhomboid-like"/>
    <property type="match status" value="1"/>
</dbReference>
<keyword evidence="7" id="KW-0645">Protease</keyword>
<reference evidence="7 8" key="1">
    <citation type="submission" date="2016-10" db="EMBL/GenBank/DDBJ databases">
        <authorList>
            <person name="de Groot N.N."/>
        </authorList>
    </citation>
    <scope>NUCLEOTIDE SEQUENCE [LARGE SCALE GENOMIC DNA]</scope>
    <source>
        <strain evidence="8">EB21,IBRC-M 10013,KCTC 4048</strain>
    </source>
</reference>
<protein>
    <submittedName>
        <fullName evidence="7">Membrane associated serine protease, rhomboid family</fullName>
    </submittedName>
</protein>
<keyword evidence="2 5" id="KW-0812">Transmembrane</keyword>
<evidence type="ECO:0000256" key="1">
    <source>
        <dbReference type="ARBA" id="ARBA00004141"/>
    </source>
</evidence>
<dbReference type="InterPro" id="IPR035952">
    <property type="entry name" value="Rhomboid-like_sf"/>
</dbReference>
<keyword evidence="7" id="KW-0378">Hydrolase</keyword>
<organism evidence="7 8">
    <name type="scientific">Haloarchaeobius iranensis</name>
    <dbReference type="NCBI Taxonomy" id="996166"/>
    <lineage>
        <taxon>Archaea</taxon>
        <taxon>Methanobacteriati</taxon>
        <taxon>Methanobacteriota</taxon>
        <taxon>Stenosarchaea group</taxon>
        <taxon>Halobacteria</taxon>
        <taxon>Halobacteriales</taxon>
        <taxon>Halorubellaceae</taxon>
        <taxon>Haloarchaeobius</taxon>
    </lineage>
</organism>